<dbReference type="InterPro" id="IPR036570">
    <property type="entry name" value="HORMA_dom_sf"/>
</dbReference>
<keyword evidence="3" id="KW-1185">Reference proteome</keyword>
<name>A0A8J5XJT2_DIALT</name>
<organism evidence="2 3">
    <name type="scientific">Diacronema lutheri</name>
    <name type="common">Unicellular marine alga</name>
    <name type="synonym">Monochrysis lutheri</name>
    <dbReference type="NCBI Taxonomy" id="2081491"/>
    <lineage>
        <taxon>Eukaryota</taxon>
        <taxon>Haptista</taxon>
        <taxon>Haptophyta</taxon>
        <taxon>Pavlovophyceae</taxon>
        <taxon>Pavlovales</taxon>
        <taxon>Pavlovaceae</taxon>
        <taxon>Diacronema</taxon>
    </lineage>
</organism>
<dbReference type="GO" id="GO:0016035">
    <property type="term" value="C:zeta DNA polymerase complex"/>
    <property type="evidence" value="ECO:0007669"/>
    <property type="project" value="TreeGrafter"/>
</dbReference>
<accession>A0A8J5XJT2</accession>
<gene>
    <name evidence="2" type="ORF">KFE25_008967</name>
</gene>
<dbReference type="InterPro" id="IPR045091">
    <property type="entry name" value="Mad2-like"/>
</dbReference>
<evidence type="ECO:0000259" key="1">
    <source>
        <dbReference type="PROSITE" id="PS50815"/>
    </source>
</evidence>
<dbReference type="EMBL" id="JAGTXO010000001">
    <property type="protein sequence ID" value="KAG8470546.1"/>
    <property type="molecule type" value="Genomic_DNA"/>
</dbReference>
<dbReference type="PANTHER" id="PTHR11842">
    <property type="entry name" value="MITOTIC SPINDLE ASSEMBLY CHECKPOINT PROTEIN MAD2"/>
    <property type="match status" value="1"/>
</dbReference>
<evidence type="ECO:0000313" key="3">
    <source>
        <dbReference type="Proteomes" id="UP000751190"/>
    </source>
</evidence>
<comment type="caution">
    <text evidence="2">The sequence shown here is derived from an EMBL/GenBank/DDBJ whole genome shotgun (WGS) entry which is preliminary data.</text>
</comment>
<dbReference type="OMA" id="QYQEFPW"/>
<proteinExistence type="predicted"/>
<dbReference type="PROSITE" id="PS50815">
    <property type="entry name" value="HORMA"/>
    <property type="match status" value="1"/>
</dbReference>
<dbReference type="Proteomes" id="UP000751190">
    <property type="component" value="Unassembled WGS sequence"/>
</dbReference>
<feature type="domain" description="HORMA" evidence="1">
    <location>
        <begin position="6"/>
        <end position="203"/>
    </location>
</feature>
<dbReference type="OrthoDB" id="21254at2759"/>
<dbReference type="InterPro" id="IPR003511">
    <property type="entry name" value="HORMA_dom"/>
</dbReference>
<dbReference type="AlphaFoldDB" id="A0A8J5XJT2"/>
<dbReference type="SUPFAM" id="SSF56019">
    <property type="entry name" value="The spindle assembly checkpoint protein mad2"/>
    <property type="match status" value="1"/>
</dbReference>
<sequence length="209" mass="23025">MVVANTDVVDMVLCHLEAAFHATLHVRGVYPPELFELRRVLNMPVRISRHPALKAYVRDAVVSIREAMQLAAVDKVELVLLAKGVEPGAEPSPVERHVFDFGAALAHAGEQASDDDLEAIERNLRASLSSVAQLEHRLPALASETTFAIVVHTPESNDLSQNDDLTVSAKWLPESSPSSASHYRETYAVKSFSCSTFRLSHYVVSIERK</sequence>
<protein>
    <recommendedName>
        <fullName evidence="1">HORMA domain-containing protein</fullName>
    </recommendedName>
</protein>
<dbReference type="Gene3D" id="3.30.900.10">
    <property type="entry name" value="HORMA domain"/>
    <property type="match status" value="1"/>
</dbReference>
<dbReference type="PANTHER" id="PTHR11842:SF10">
    <property type="entry name" value="MITOTIC SPINDLE ASSEMBLY CHECKPOINT PROTEIN MAD2B"/>
    <property type="match status" value="1"/>
</dbReference>
<evidence type="ECO:0000313" key="2">
    <source>
        <dbReference type="EMBL" id="KAG8470546.1"/>
    </source>
</evidence>
<reference evidence="2" key="1">
    <citation type="submission" date="2021-05" db="EMBL/GenBank/DDBJ databases">
        <title>The genome of the haptophyte Pavlova lutheri (Diacronema luteri, Pavlovales) - a model for lipid biosynthesis in eukaryotic algae.</title>
        <authorList>
            <person name="Hulatt C.J."/>
            <person name="Posewitz M.C."/>
        </authorList>
    </citation>
    <scope>NUCLEOTIDE SEQUENCE</scope>
    <source>
        <strain evidence="2">NIVA-4/92</strain>
    </source>
</reference>